<reference evidence="9 10" key="1">
    <citation type="submission" date="2024-04" db="EMBL/GenBank/DDBJ databases">
        <title>Tritrichomonas musculus Genome.</title>
        <authorList>
            <person name="Alves-Ferreira E."/>
            <person name="Grigg M."/>
            <person name="Lorenzi H."/>
            <person name="Galac M."/>
        </authorList>
    </citation>
    <scope>NUCLEOTIDE SEQUENCE [LARGE SCALE GENOMIC DNA]</scope>
    <source>
        <strain evidence="9 10">EAF2021</strain>
    </source>
</reference>
<accession>A0ABR2K2T8</accession>
<evidence type="ECO:0000256" key="7">
    <source>
        <dbReference type="ARBA" id="ARBA00022833"/>
    </source>
</evidence>
<dbReference type="InterPro" id="IPR008930">
    <property type="entry name" value="Terpenoid_cyclase/PrenylTrfase"/>
</dbReference>
<dbReference type="InterPro" id="IPR045089">
    <property type="entry name" value="PGGT1B-like"/>
</dbReference>
<evidence type="ECO:0000256" key="6">
    <source>
        <dbReference type="ARBA" id="ARBA00022737"/>
    </source>
</evidence>
<comment type="similarity">
    <text evidence="2">Belongs to the protein prenyltransferase subunit beta family.</text>
</comment>
<keyword evidence="6" id="KW-0677">Repeat</keyword>
<dbReference type="SUPFAM" id="SSF48239">
    <property type="entry name" value="Terpenoid cyclases/Protein prenyltransferases"/>
    <property type="match status" value="1"/>
</dbReference>
<gene>
    <name evidence="9" type="ORF">M9Y10_044322</name>
</gene>
<keyword evidence="5" id="KW-0479">Metal-binding</keyword>
<evidence type="ECO:0000256" key="1">
    <source>
        <dbReference type="ARBA" id="ARBA00001947"/>
    </source>
</evidence>
<dbReference type="PANTHER" id="PTHR11774:SF6">
    <property type="entry name" value="PROTEIN FARNESYLTRANSFERASE SUBUNIT BETA"/>
    <property type="match status" value="1"/>
</dbReference>
<feature type="domain" description="Prenyltransferase alpha-alpha toroid" evidence="8">
    <location>
        <begin position="46"/>
        <end position="350"/>
    </location>
</feature>
<keyword evidence="4" id="KW-0808">Transferase</keyword>
<proteinExistence type="inferred from homology"/>
<sequence>MENLPKWVPFTQRCDDEGVETVTTKDQIETEKLISEQEKNDFQVFRNIHRDYMLHLIAGLPPPFVKLCSEEPWIPYWFLNTMHTLALNKIPNFNFYEQSCINYINKRKSNDGGFSSSPCQKGHIVLGYVSVNSIALTMKESNYNSIDRNIVYKWIMSLKQPNGSFASETGCEADSRSTYCAISIASLLNIMTDELTEKVADFLISCQGPDGGFSPSPGCETHGGYSFCSVAALDLLGRLNDIRIDHAIRWCAERQMPFSGGFNGRPCKLVDTCYTWWCGAMGRILADFIGVDSFWNEEALATYVLQVCQSSNSKLGGFCDKPGKRPDMYHTMYGITGLSAACRNLIKEKTGIELDEVDARYGISKKAALAMKEYFAKIPFNM</sequence>
<dbReference type="Pfam" id="PF00432">
    <property type="entry name" value="Prenyltrans"/>
    <property type="match status" value="1"/>
</dbReference>
<dbReference type="EMBL" id="JAPFFF010000008">
    <property type="protein sequence ID" value="KAK8885193.1"/>
    <property type="molecule type" value="Genomic_DNA"/>
</dbReference>
<organism evidence="9 10">
    <name type="scientific">Tritrichomonas musculus</name>
    <dbReference type="NCBI Taxonomy" id="1915356"/>
    <lineage>
        <taxon>Eukaryota</taxon>
        <taxon>Metamonada</taxon>
        <taxon>Parabasalia</taxon>
        <taxon>Tritrichomonadida</taxon>
        <taxon>Tritrichomonadidae</taxon>
        <taxon>Tritrichomonas</taxon>
    </lineage>
</organism>
<evidence type="ECO:0000259" key="8">
    <source>
        <dbReference type="Pfam" id="PF00432"/>
    </source>
</evidence>
<keyword evidence="3" id="KW-0637">Prenyltransferase</keyword>
<keyword evidence="7" id="KW-0862">Zinc</keyword>
<comment type="caution">
    <text evidence="9">The sequence shown here is derived from an EMBL/GenBank/DDBJ whole genome shotgun (WGS) entry which is preliminary data.</text>
</comment>
<protein>
    <recommendedName>
        <fullName evidence="8">Prenyltransferase alpha-alpha toroid domain-containing protein</fullName>
    </recommendedName>
</protein>
<keyword evidence="10" id="KW-1185">Reference proteome</keyword>
<evidence type="ECO:0000313" key="10">
    <source>
        <dbReference type="Proteomes" id="UP001470230"/>
    </source>
</evidence>
<dbReference type="PANTHER" id="PTHR11774">
    <property type="entry name" value="GERANYLGERANYL TRANSFERASE TYPE BETA SUBUNIT"/>
    <property type="match status" value="1"/>
</dbReference>
<dbReference type="Gene3D" id="1.50.10.20">
    <property type="match status" value="1"/>
</dbReference>
<dbReference type="InterPro" id="IPR001330">
    <property type="entry name" value="Prenyltrans"/>
</dbReference>
<evidence type="ECO:0000256" key="3">
    <source>
        <dbReference type="ARBA" id="ARBA00022602"/>
    </source>
</evidence>
<evidence type="ECO:0000256" key="5">
    <source>
        <dbReference type="ARBA" id="ARBA00022723"/>
    </source>
</evidence>
<dbReference type="Proteomes" id="UP001470230">
    <property type="component" value="Unassembled WGS sequence"/>
</dbReference>
<evidence type="ECO:0000313" key="9">
    <source>
        <dbReference type="EMBL" id="KAK8885193.1"/>
    </source>
</evidence>
<evidence type="ECO:0000256" key="2">
    <source>
        <dbReference type="ARBA" id="ARBA00010497"/>
    </source>
</evidence>
<comment type="cofactor">
    <cofactor evidence="1">
        <name>Zn(2+)</name>
        <dbReference type="ChEBI" id="CHEBI:29105"/>
    </cofactor>
</comment>
<evidence type="ECO:0000256" key="4">
    <source>
        <dbReference type="ARBA" id="ARBA00022679"/>
    </source>
</evidence>
<name>A0ABR2K2T8_9EUKA</name>